<dbReference type="SUPFAM" id="SSF103657">
    <property type="entry name" value="BAR/IMD domain-like"/>
    <property type="match status" value="1"/>
</dbReference>
<dbReference type="GO" id="GO:0006364">
    <property type="term" value="P:rRNA processing"/>
    <property type="evidence" value="ECO:0007669"/>
    <property type="project" value="InterPro"/>
</dbReference>
<dbReference type="InterPro" id="IPR045258">
    <property type="entry name" value="ACAP1/2/3-like"/>
</dbReference>
<evidence type="ECO:0000256" key="1">
    <source>
        <dbReference type="ARBA" id="ARBA00022723"/>
    </source>
</evidence>
<evidence type="ECO:0000259" key="6">
    <source>
        <dbReference type="PROSITE" id="PS50003"/>
    </source>
</evidence>
<feature type="compositionally biased region" description="Polar residues" evidence="5">
    <location>
        <begin position="682"/>
        <end position="693"/>
    </location>
</feature>
<dbReference type="PRINTS" id="PR00405">
    <property type="entry name" value="REVINTRACTNG"/>
</dbReference>
<dbReference type="PROSITE" id="PS50115">
    <property type="entry name" value="ARFGAP"/>
    <property type="match status" value="1"/>
</dbReference>
<dbReference type="InterPro" id="IPR027267">
    <property type="entry name" value="AH/BAR_dom_sf"/>
</dbReference>
<dbReference type="PROSITE" id="PS50003">
    <property type="entry name" value="PH_DOMAIN"/>
    <property type="match status" value="1"/>
</dbReference>
<gene>
    <name evidence="9" type="ORF">PITG_07017</name>
</gene>
<dbReference type="eggNOG" id="KOG2971">
    <property type="taxonomic scope" value="Eukaryota"/>
</dbReference>
<dbReference type="InterPro" id="IPR007109">
    <property type="entry name" value="Brix"/>
</dbReference>
<sequence>MAMMKRRRENETGAQADAAEEAKKQKLATAGGSKYINKQRVLVFSSRGITTRYRHLMDDFRKLLPHHKREVKLDAKDTLHVVNEIAEIKGCNTTIFLEARKRQDLYLWVSRVGTGPSAKFLVQNVHTMDELKMTGNALAGSRPLLTFDKAFDDEPHLQVVKKLFTQVWGTPKAHPKSKPFIDRVMSFYYADGKVWCRNYQLADDADTKKAELAALHRGEDLVQLIEIGPRFVITPIRIFDGSFGGQTLYQNENYVSPNENRRDAKADKRDRYVSRKSAEVERKDRQPEREMPEDQFADVFAGAEHFVYMFASYWSKLKIMISTNKIRKTSSDTLHNGSGMKAFNAWRGGDGGSKTSNDAVSELQQVILKKDLMILSLQTQLDAYKARFGALPAEDLDELAKSDALNEPQEKRSRELSADAKELAAESKSVVSRANGGEDKSTQDKKQSTPRIVATSPRFRSSSDADETREKIQSRFSKNVVLDYVEDSPMFRRQLEGFEESITGLRALLKELVAHSKEYAAAGKHFGQEETELADELIQRKHARAIFSTSCPELGSLSELFGEMHDTLAQVQSSRVSMLLGVESLLSRSIQQFTEKELLKEAGELRKDVTRLGEEYETLLGKLLSKSRQPGQSANGTGTPTGGGDSIGLGSPALPIGSYNGEFTTTGTPPASAASGGSNNNILGSDSGPMTSGSDKHQRALERDVVTARRRFELARFDLVRHMNRVDCMKKFVLVECFNSILYAQLGHFHACHELIKSVEPSLRRRQEMMQLSRKDFEQDELMWTAQRELLDKRLSQDVEAVSSSVPSSESSPVAAGSLSVDTAMSSDCFPSLDLPVEVISTDTLSSRQTVASTPGGVAKQGYLFVRNSMFPARSWKRRWFQIHAGKLFQTTSRGGMGKHPTESSLTLVCDLLLARVRELEGSSLPFCFEVIDANRAKLLLQAASARDMMEWIEASRRSTESALEKQSHRQEVHPEQQSVIDELTEANPCCADCGQEPAEWVSINIGCLLCIECSGIHRSLGVHESKVRSLALDSWDMSLLTLLRDKLGNDAVNAVWEHTIPEGWTKPTPTTSRDEKARFIKAKYHFHGFAEPDATLEDDDNVLKQELAKRFVAGASCGDLKELMWCLAHGVDVNPALHLAAITSSLMAQV</sequence>
<dbReference type="PANTHER" id="PTHR23180:SF160">
    <property type="entry name" value="ADP-RIBOSYLATION FACTOR GTPASE-ACTIVATING PROTEIN EFFECTOR PROTEIN 1"/>
    <property type="match status" value="1"/>
</dbReference>
<dbReference type="Pfam" id="PF01412">
    <property type="entry name" value="ArfGap"/>
    <property type="match status" value="1"/>
</dbReference>
<dbReference type="eggNOG" id="KOG0521">
    <property type="taxonomic scope" value="Eukaryota"/>
</dbReference>
<evidence type="ECO:0000259" key="7">
    <source>
        <dbReference type="PROSITE" id="PS50115"/>
    </source>
</evidence>
<evidence type="ECO:0000256" key="2">
    <source>
        <dbReference type="ARBA" id="ARBA00022771"/>
    </source>
</evidence>
<organism evidence="9 10">
    <name type="scientific">Phytophthora infestans (strain T30-4)</name>
    <name type="common">Potato late blight agent</name>
    <dbReference type="NCBI Taxonomy" id="403677"/>
    <lineage>
        <taxon>Eukaryota</taxon>
        <taxon>Sar</taxon>
        <taxon>Stramenopiles</taxon>
        <taxon>Oomycota</taxon>
        <taxon>Peronosporomycetes</taxon>
        <taxon>Peronosporales</taxon>
        <taxon>Peronosporaceae</taxon>
        <taxon>Phytophthora</taxon>
    </lineage>
</organism>
<dbReference type="HOGENOM" id="CLU_006640_0_0_1"/>
<dbReference type="GO" id="GO:0019843">
    <property type="term" value="F:rRNA binding"/>
    <property type="evidence" value="ECO:0007669"/>
    <property type="project" value="InterPro"/>
</dbReference>
<dbReference type="GO" id="GO:0005096">
    <property type="term" value="F:GTPase activator activity"/>
    <property type="evidence" value="ECO:0007669"/>
    <property type="project" value="InterPro"/>
</dbReference>
<dbReference type="GeneID" id="9463819"/>
<protein>
    <recommendedName>
        <fullName evidence="11">Arf-GAP with coiled-coil, ANK repeat and PH domain-containing protein</fullName>
    </recommendedName>
</protein>
<dbReference type="Pfam" id="PF04427">
    <property type="entry name" value="Brix"/>
    <property type="match status" value="1"/>
</dbReference>
<feature type="region of interest" description="Disordered" evidence="5">
    <location>
        <begin position="402"/>
        <end position="471"/>
    </location>
</feature>
<feature type="domain" description="Arf-GAP" evidence="7">
    <location>
        <begin position="978"/>
        <end position="1098"/>
    </location>
</feature>
<feature type="compositionally biased region" description="Basic and acidic residues" evidence="5">
    <location>
        <begin position="461"/>
        <end position="471"/>
    </location>
</feature>
<accession>D0N718</accession>
<keyword evidence="1" id="KW-0479">Metal-binding</keyword>
<dbReference type="GO" id="GO:0005737">
    <property type="term" value="C:cytoplasm"/>
    <property type="evidence" value="ECO:0007669"/>
    <property type="project" value="InterPro"/>
</dbReference>
<dbReference type="InParanoid" id="D0N718"/>
<dbReference type="PROSITE" id="PS50833">
    <property type="entry name" value="BRIX"/>
    <property type="match status" value="1"/>
</dbReference>
<dbReference type="RefSeq" id="XP_002904985.1">
    <property type="nucleotide sequence ID" value="XM_002904939.1"/>
</dbReference>
<dbReference type="InterPro" id="IPR037278">
    <property type="entry name" value="ARFGAP/RecO"/>
</dbReference>
<dbReference type="CDD" id="cd08204">
    <property type="entry name" value="ArfGap"/>
    <property type="match status" value="1"/>
</dbReference>
<feature type="domain" description="Brix" evidence="8">
    <location>
        <begin position="39"/>
        <end position="244"/>
    </location>
</feature>
<dbReference type="SMART" id="SM00879">
    <property type="entry name" value="Brix"/>
    <property type="match status" value="1"/>
</dbReference>
<evidence type="ECO:0000259" key="8">
    <source>
        <dbReference type="PROSITE" id="PS50833"/>
    </source>
</evidence>
<evidence type="ECO:0000313" key="9">
    <source>
        <dbReference type="EMBL" id="EEY53367.1"/>
    </source>
</evidence>
<name>D0N718_PHYIT</name>
<dbReference type="Pfam" id="PF16746">
    <property type="entry name" value="BAR_3"/>
    <property type="match status" value="1"/>
</dbReference>
<dbReference type="Proteomes" id="UP000006643">
    <property type="component" value="Unassembled WGS sequence"/>
</dbReference>
<dbReference type="InterPro" id="IPR001164">
    <property type="entry name" value="ArfGAP_dom"/>
</dbReference>
<dbReference type="AlphaFoldDB" id="D0N718"/>
<reference evidence="10" key="1">
    <citation type="journal article" date="2009" name="Nature">
        <title>Genome sequence and analysis of the Irish potato famine pathogen Phytophthora infestans.</title>
        <authorList>
            <consortium name="The Broad Institute Genome Sequencing Platform"/>
            <person name="Haas B.J."/>
            <person name="Kamoun S."/>
            <person name="Zody M.C."/>
            <person name="Jiang R.H."/>
            <person name="Handsaker R.E."/>
            <person name="Cano L.M."/>
            <person name="Grabherr M."/>
            <person name="Kodira C.D."/>
            <person name="Raffaele S."/>
            <person name="Torto-Alalibo T."/>
            <person name="Bozkurt T.O."/>
            <person name="Ah-Fong A.M."/>
            <person name="Alvarado L."/>
            <person name="Anderson V.L."/>
            <person name="Armstrong M.R."/>
            <person name="Avrova A."/>
            <person name="Baxter L."/>
            <person name="Beynon J."/>
            <person name="Boevink P.C."/>
            <person name="Bollmann S.R."/>
            <person name="Bos J.I."/>
            <person name="Bulone V."/>
            <person name="Cai G."/>
            <person name="Cakir C."/>
            <person name="Carrington J.C."/>
            <person name="Chawner M."/>
            <person name="Conti L."/>
            <person name="Costanzo S."/>
            <person name="Ewan R."/>
            <person name="Fahlgren N."/>
            <person name="Fischbach M.A."/>
            <person name="Fugelstad J."/>
            <person name="Gilroy E.M."/>
            <person name="Gnerre S."/>
            <person name="Green P.J."/>
            <person name="Grenville-Briggs L.J."/>
            <person name="Griffith J."/>
            <person name="Grunwald N.J."/>
            <person name="Horn K."/>
            <person name="Horner N.R."/>
            <person name="Hu C.H."/>
            <person name="Huitema E."/>
            <person name="Jeong D.H."/>
            <person name="Jones A.M."/>
            <person name="Jones J.D."/>
            <person name="Jones R.W."/>
            <person name="Karlsson E.K."/>
            <person name="Kunjeti S.G."/>
            <person name="Lamour K."/>
            <person name="Liu Z."/>
            <person name="Ma L."/>
            <person name="Maclean D."/>
            <person name="Chibucos M.C."/>
            <person name="McDonald H."/>
            <person name="McWalters J."/>
            <person name="Meijer H.J."/>
            <person name="Morgan W."/>
            <person name="Morris P.F."/>
            <person name="Munro C.A."/>
            <person name="O'Neill K."/>
            <person name="Ospina-Giraldo M."/>
            <person name="Pinzon A."/>
            <person name="Pritchard L."/>
            <person name="Ramsahoye B."/>
            <person name="Ren Q."/>
            <person name="Restrepo S."/>
            <person name="Roy S."/>
            <person name="Sadanandom A."/>
            <person name="Savidor A."/>
            <person name="Schornack S."/>
            <person name="Schwartz D.C."/>
            <person name="Schumann U.D."/>
            <person name="Schwessinger B."/>
            <person name="Seyer L."/>
            <person name="Sharpe T."/>
            <person name="Silvar C."/>
            <person name="Song J."/>
            <person name="Studholme D.J."/>
            <person name="Sykes S."/>
            <person name="Thines M."/>
            <person name="van de Vondervoort P.J."/>
            <person name="Phuntumart V."/>
            <person name="Wawra S."/>
            <person name="Weide R."/>
            <person name="Win J."/>
            <person name="Young C."/>
            <person name="Zhou S."/>
            <person name="Fry W."/>
            <person name="Meyers B.C."/>
            <person name="van West P."/>
            <person name="Ristaino J."/>
            <person name="Govers F."/>
            <person name="Birch P.R."/>
            <person name="Whisson S.C."/>
            <person name="Judelson H.S."/>
            <person name="Nusbaum C."/>
        </authorList>
    </citation>
    <scope>NUCLEOTIDE SEQUENCE [LARGE SCALE GENOMIC DNA]</scope>
    <source>
        <strain evidence="10">T30-4</strain>
    </source>
</reference>
<dbReference type="GO" id="GO:0008270">
    <property type="term" value="F:zinc ion binding"/>
    <property type="evidence" value="ECO:0007669"/>
    <property type="project" value="UniProtKB-KW"/>
</dbReference>
<feature type="compositionally biased region" description="Basic and acidic residues" evidence="5">
    <location>
        <begin position="408"/>
        <end position="425"/>
    </location>
</feature>
<proteinExistence type="predicted"/>
<feature type="compositionally biased region" description="Basic and acidic residues" evidence="5">
    <location>
        <begin position="259"/>
        <end position="291"/>
    </location>
</feature>
<dbReference type="SMART" id="SM00233">
    <property type="entry name" value="PH"/>
    <property type="match status" value="1"/>
</dbReference>
<dbReference type="Gene3D" id="1.10.220.150">
    <property type="entry name" value="Arf GTPase activating protein"/>
    <property type="match status" value="1"/>
</dbReference>
<evidence type="ECO:0000256" key="5">
    <source>
        <dbReference type="SAM" id="MobiDB-lite"/>
    </source>
</evidence>
<dbReference type="SMART" id="SM00105">
    <property type="entry name" value="ArfGap"/>
    <property type="match status" value="1"/>
</dbReference>
<dbReference type="Gene3D" id="1.20.1270.60">
    <property type="entry name" value="Arfaptin homology (AH) domain/BAR domain"/>
    <property type="match status" value="1"/>
</dbReference>
<feature type="region of interest" description="Disordered" evidence="5">
    <location>
        <begin position="1"/>
        <end position="20"/>
    </location>
</feature>
<dbReference type="OrthoDB" id="1638493at2759"/>
<evidence type="ECO:0000313" key="10">
    <source>
        <dbReference type="Proteomes" id="UP000006643"/>
    </source>
</evidence>
<evidence type="ECO:0000256" key="3">
    <source>
        <dbReference type="ARBA" id="ARBA00022833"/>
    </source>
</evidence>
<dbReference type="KEGG" id="pif:PITG_07017"/>
<dbReference type="InterPro" id="IPR011993">
    <property type="entry name" value="PH-like_dom_sf"/>
</dbReference>
<dbReference type="OMA" id="HACHELI"/>
<dbReference type="Pfam" id="PF00169">
    <property type="entry name" value="PH"/>
    <property type="match status" value="1"/>
</dbReference>
<dbReference type="STRING" id="403677.D0N718"/>
<keyword evidence="2 4" id="KW-0863">Zinc-finger</keyword>
<feature type="domain" description="PH" evidence="6">
    <location>
        <begin position="857"/>
        <end position="961"/>
    </location>
</feature>
<dbReference type="SUPFAM" id="SSF52954">
    <property type="entry name" value="Class II aaRS ABD-related"/>
    <property type="match status" value="1"/>
</dbReference>
<dbReference type="SUPFAM" id="SSF57863">
    <property type="entry name" value="ArfGap/RecO-like zinc finger"/>
    <property type="match status" value="1"/>
</dbReference>
<keyword evidence="3" id="KW-0862">Zinc</keyword>
<dbReference type="InterPro" id="IPR001849">
    <property type="entry name" value="PH_domain"/>
</dbReference>
<dbReference type="Gene3D" id="2.30.29.30">
    <property type="entry name" value="Pleckstrin-homology domain (PH domain)/Phosphotyrosine-binding domain (PTB)"/>
    <property type="match status" value="1"/>
</dbReference>
<feature type="region of interest" description="Disordered" evidence="5">
    <location>
        <begin position="254"/>
        <end position="291"/>
    </location>
</feature>
<keyword evidence="10" id="KW-1185">Reference proteome</keyword>
<dbReference type="InterPro" id="IPR038508">
    <property type="entry name" value="ArfGAP_dom_sf"/>
</dbReference>
<dbReference type="EMBL" id="DS028127">
    <property type="protein sequence ID" value="EEY53367.1"/>
    <property type="molecule type" value="Genomic_DNA"/>
</dbReference>
<feature type="region of interest" description="Disordered" evidence="5">
    <location>
        <begin position="623"/>
        <end position="701"/>
    </location>
</feature>
<evidence type="ECO:0000256" key="4">
    <source>
        <dbReference type="PROSITE-ProRule" id="PRU00288"/>
    </source>
</evidence>
<feature type="compositionally biased region" description="Polar residues" evidence="5">
    <location>
        <begin position="626"/>
        <end position="638"/>
    </location>
</feature>
<evidence type="ECO:0008006" key="11">
    <source>
        <dbReference type="Google" id="ProtNLM"/>
    </source>
</evidence>
<dbReference type="VEuPathDB" id="FungiDB:PITG_07017"/>
<dbReference type="InterPro" id="IPR004148">
    <property type="entry name" value="BAR_dom"/>
</dbReference>
<feature type="compositionally biased region" description="Basic and acidic residues" evidence="5">
    <location>
        <begin position="436"/>
        <end position="447"/>
    </location>
</feature>
<dbReference type="SUPFAM" id="SSF50729">
    <property type="entry name" value="PH domain-like"/>
    <property type="match status" value="1"/>
</dbReference>
<dbReference type="CDD" id="cd13250">
    <property type="entry name" value="PH_ACAP"/>
    <property type="match status" value="1"/>
</dbReference>
<dbReference type="PANTHER" id="PTHR23180">
    <property type="entry name" value="CENTAURIN/ARF"/>
    <property type="match status" value="1"/>
</dbReference>
<feature type="compositionally biased region" description="Low complexity" evidence="5">
    <location>
        <begin position="665"/>
        <end position="681"/>
    </location>
</feature>